<keyword evidence="4" id="KW-1185">Reference proteome</keyword>
<comment type="caution">
    <text evidence="3">The sequence shown here is derived from an EMBL/GenBank/DDBJ whole genome shotgun (WGS) entry which is preliminary data.</text>
</comment>
<dbReference type="EMBL" id="JABFUD020000023">
    <property type="protein sequence ID" value="KAI5060971.1"/>
    <property type="molecule type" value="Genomic_DNA"/>
</dbReference>
<dbReference type="GO" id="GO:0009451">
    <property type="term" value="P:RNA modification"/>
    <property type="evidence" value="ECO:0007669"/>
    <property type="project" value="InterPro"/>
</dbReference>
<dbReference type="InterPro" id="IPR046848">
    <property type="entry name" value="E_motif"/>
</dbReference>
<evidence type="ECO:0000256" key="1">
    <source>
        <dbReference type="ARBA" id="ARBA00022737"/>
    </source>
</evidence>
<dbReference type="InterPro" id="IPR011990">
    <property type="entry name" value="TPR-like_helical_dom_sf"/>
</dbReference>
<evidence type="ECO:0000313" key="3">
    <source>
        <dbReference type="EMBL" id="KAI5060971.1"/>
    </source>
</evidence>
<proteinExistence type="predicted"/>
<name>A0A9D4Z5Y4_ADICA</name>
<evidence type="ECO:0008006" key="5">
    <source>
        <dbReference type="Google" id="ProtNLM"/>
    </source>
</evidence>
<dbReference type="Proteomes" id="UP000886520">
    <property type="component" value="Chromosome 23"/>
</dbReference>
<dbReference type="AlphaFoldDB" id="A0A9D4Z5Y4"/>
<keyword evidence="1" id="KW-0677">Repeat</keyword>
<accession>A0A9D4Z5Y4</accession>
<gene>
    <name evidence="3" type="ORF">GOP47_0023476</name>
</gene>
<organism evidence="3 4">
    <name type="scientific">Adiantum capillus-veneris</name>
    <name type="common">Maidenhair fern</name>
    <dbReference type="NCBI Taxonomy" id="13818"/>
    <lineage>
        <taxon>Eukaryota</taxon>
        <taxon>Viridiplantae</taxon>
        <taxon>Streptophyta</taxon>
        <taxon>Embryophyta</taxon>
        <taxon>Tracheophyta</taxon>
        <taxon>Polypodiopsida</taxon>
        <taxon>Polypodiidae</taxon>
        <taxon>Polypodiales</taxon>
        <taxon>Pteridineae</taxon>
        <taxon>Pteridaceae</taxon>
        <taxon>Vittarioideae</taxon>
        <taxon>Adiantum</taxon>
    </lineage>
</organism>
<dbReference type="Gene3D" id="1.25.40.10">
    <property type="entry name" value="Tetratricopeptide repeat domain"/>
    <property type="match status" value="7"/>
</dbReference>
<evidence type="ECO:0000313" key="4">
    <source>
        <dbReference type="Proteomes" id="UP000886520"/>
    </source>
</evidence>
<dbReference type="FunFam" id="1.25.40.10:FF:000090">
    <property type="entry name" value="Pentatricopeptide repeat-containing protein, chloroplastic"/>
    <property type="match status" value="1"/>
</dbReference>
<dbReference type="PROSITE" id="PS51375">
    <property type="entry name" value="PPR"/>
    <property type="match status" value="7"/>
</dbReference>
<dbReference type="GO" id="GO:0003729">
    <property type="term" value="F:mRNA binding"/>
    <property type="evidence" value="ECO:0007669"/>
    <property type="project" value="UniProtKB-ARBA"/>
</dbReference>
<protein>
    <recommendedName>
        <fullName evidence="5">Pentatricopeptide repeat-containing protein</fullName>
    </recommendedName>
</protein>
<feature type="repeat" description="PPR" evidence="2">
    <location>
        <begin position="718"/>
        <end position="753"/>
    </location>
</feature>
<feature type="repeat" description="PPR" evidence="2">
    <location>
        <begin position="306"/>
        <end position="340"/>
    </location>
</feature>
<dbReference type="Pfam" id="PF01535">
    <property type="entry name" value="PPR"/>
    <property type="match status" value="10"/>
</dbReference>
<sequence>MKFFLVEVKTSFGKFGTLACRKICLTHSLTAVSFSTQTGSHEKTRVEYEEELGPAQVARLCQEHKLEEAFQVVAILRKHGCLITRDLIYSLLQGCIEKSDLEACRIVHRLMVDRYVQHGQALPAIKLFEQILQQGVKPSKVVFLGAFKACSILSAGTWGRLIHTGLIQTEISTDLVINNSLIDMYTKCGLMTDAQSLFNCLQVQDEVSWATMISGFVTLEDPEQALRYFDQMLQRGLKPNGSSYSSLVKACGLLKAIMQGMHIHYLILVSKTALDMVVCSSLIDMYVKCEALQEALNVFNTLPFKDLVSWGTMISGYCTLGHGFAALELFGQMQQNRTNPDNTIIISLVKACGDIGSVNALMLMHHYVMETEIDADGSARGTFIDIYAKCGCMKEAYAIFGGLQNRDPMSWCSMIGGYMMHGDETLALDLFEIMQFFGMEQNRVVLLCALQACGSLGFLYQSRIIHDKIVRSNYELDVAIANTLIDVYSKCGSLEAACKVFETLSTLDVVPWCTMLAGYVMHGQNLKALEFFLKLQDKGIEMNPFMFSSVLKACGTLKELDKGRQGHLEDAYWVLKSLRKRDGVSWATMIAARSEYGCGLSAMQDFEEMQNEGVHPSIAALVCTLKACGSIRALPQGRIIHNLVVLGDLEKDVVVGRTLVEFYSRSGSIDEAWRVLSALPHQEAVAWGALIAGCAHHGNTRLARGYFYDMLGKGIKPDSGVFTGLLAACSQEGSVEEGHDFFKSMLKDFNVSPGVQHYSCIIDLFGRAGHFDQAMDIIDMMPDYPDLVIWMSLLTSCRTYTNVSMANWCFEELLKLEAVDAACYILMSNIYANANLWQDAKRVRQLIYSGDARKQLGIALLKVDSGVHEFVVGGENNPQEEEVSVKIDKLAKLLKNEGFVASLNLVLEPFSSETEEAMRIDARYCI</sequence>
<dbReference type="Pfam" id="PF13041">
    <property type="entry name" value="PPR_2"/>
    <property type="match status" value="1"/>
</dbReference>
<dbReference type="Pfam" id="PF20431">
    <property type="entry name" value="E_motif"/>
    <property type="match status" value="1"/>
</dbReference>
<feature type="repeat" description="PPR" evidence="2">
    <location>
        <begin position="407"/>
        <end position="441"/>
    </location>
</feature>
<dbReference type="OrthoDB" id="1894515at2759"/>
<feature type="repeat" description="PPR" evidence="2">
    <location>
        <begin position="477"/>
        <end position="511"/>
    </location>
</feature>
<dbReference type="InterPro" id="IPR046960">
    <property type="entry name" value="PPR_At4g14850-like_plant"/>
</dbReference>
<dbReference type="PANTHER" id="PTHR47926:SF382">
    <property type="entry name" value="PENTACOTRIPEPTIDE-REPEAT REGION OF PRORP DOMAIN-CONTAINING PROTEIN"/>
    <property type="match status" value="1"/>
</dbReference>
<dbReference type="FunFam" id="1.25.40.10:FF:000196">
    <property type="entry name" value="Pentatricopeptide repeat-containing protein At4g14850"/>
    <property type="match status" value="1"/>
</dbReference>
<feature type="repeat" description="PPR" evidence="2">
    <location>
        <begin position="683"/>
        <end position="717"/>
    </location>
</feature>
<dbReference type="FunFam" id="1.25.40.10:FF:000073">
    <property type="entry name" value="Pentatricopeptide repeat-containing protein chloroplastic"/>
    <property type="match status" value="2"/>
</dbReference>
<dbReference type="PANTHER" id="PTHR47926">
    <property type="entry name" value="PENTATRICOPEPTIDE REPEAT-CONTAINING PROTEIN"/>
    <property type="match status" value="1"/>
</dbReference>
<dbReference type="NCBIfam" id="TIGR00756">
    <property type="entry name" value="PPR"/>
    <property type="match status" value="6"/>
</dbReference>
<evidence type="ECO:0000256" key="2">
    <source>
        <dbReference type="PROSITE-ProRule" id="PRU00708"/>
    </source>
</evidence>
<reference evidence="3" key="1">
    <citation type="submission" date="2021-01" db="EMBL/GenBank/DDBJ databases">
        <title>Adiantum capillus-veneris genome.</title>
        <authorList>
            <person name="Fang Y."/>
            <person name="Liao Q."/>
        </authorList>
    </citation>
    <scope>NUCLEOTIDE SEQUENCE</scope>
    <source>
        <strain evidence="3">H3</strain>
        <tissue evidence="3">Leaf</tissue>
    </source>
</reference>
<feature type="repeat" description="PPR" evidence="2">
    <location>
        <begin position="582"/>
        <end position="616"/>
    </location>
</feature>
<dbReference type="InterPro" id="IPR002885">
    <property type="entry name" value="PPR_rpt"/>
</dbReference>
<feature type="repeat" description="PPR" evidence="2">
    <location>
        <begin position="205"/>
        <end position="239"/>
    </location>
</feature>